<evidence type="ECO:0000256" key="4">
    <source>
        <dbReference type="ARBA" id="ARBA00023128"/>
    </source>
</evidence>
<keyword evidence="2 8" id="KW-0694">RNA-binding</keyword>
<dbReference type="PANTHER" id="PTHR11207">
    <property type="entry name" value="RIBONUCLEASE III"/>
    <property type="match status" value="1"/>
</dbReference>
<dbReference type="GO" id="GO:0003725">
    <property type="term" value="F:double-stranded RNA binding"/>
    <property type="evidence" value="ECO:0007669"/>
    <property type="project" value="InterPro"/>
</dbReference>
<dbReference type="SMART" id="SM00535">
    <property type="entry name" value="RIBOc"/>
    <property type="match status" value="1"/>
</dbReference>
<dbReference type="GO" id="GO:0005739">
    <property type="term" value="C:mitochondrion"/>
    <property type="evidence" value="ECO:0007669"/>
    <property type="project" value="TreeGrafter"/>
</dbReference>
<accession>A0A0H5C941</accession>
<dbReference type="InterPro" id="IPR000999">
    <property type="entry name" value="RNase_III_dom"/>
</dbReference>
<dbReference type="InterPro" id="IPR036389">
    <property type="entry name" value="RNase_III_sf"/>
</dbReference>
<dbReference type="CDD" id="cd19873">
    <property type="entry name" value="DSRM_MRPL3_like"/>
    <property type="match status" value="1"/>
</dbReference>
<evidence type="ECO:0000256" key="7">
    <source>
        <dbReference type="ARBA" id="ARBA00035187"/>
    </source>
</evidence>
<evidence type="ECO:0000256" key="3">
    <source>
        <dbReference type="ARBA" id="ARBA00022980"/>
    </source>
</evidence>
<dbReference type="GO" id="GO:0004525">
    <property type="term" value="F:ribonuclease III activity"/>
    <property type="evidence" value="ECO:0007669"/>
    <property type="project" value="InterPro"/>
</dbReference>
<dbReference type="InterPro" id="IPR014720">
    <property type="entry name" value="dsRBD_dom"/>
</dbReference>
<feature type="domain" description="RNase III" evidence="10">
    <location>
        <begin position="47"/>
        <end position="130"/>
    </location>
</feature>
<dbReference type="InterPro" id="IPR044444">
    <property type="entry name" value="Ribosomal_mL44_DSRM_metazoa"/>
</dbReference>
<dbReference type="PANTHER" id="PTHR11207:SF32">
    <property type="entry name" value="LARGE RIBOSOMAL SUBUNIT PROTEIN ML44"/>
    <property type="match status" value="1"/>
</dbReference>
<dbReference type="PROSITE" id="PS50137">
    <property type="entry name" value="DS_RBD"/>
    <property type="match status" value="1"/>
</dbReference>
<dbReference type="Pfam" id="PF22892">
    <property type="entry name" value="DSRM_MRPL44"/>
    <property type="match status" value="1"/>
</dbReference>
<evidence type="ECO:0000256" key="8">
    <source>
        <dbReference type="PROSITE-ProRule" id="PRU00266"/>
    </source>
</evidence>
<dbReference type="GO" id="GO:0003735">
    <property type="term" value="F:structural constituent of ribosome"/>
    <property type="evidence" value="ECO:0007669"/>
    <property type="project" value="TreeGrafter"/>
</dbReference>
<dbReference type="GO" id="GO:0006396">
    <property type="term" value="P:RNA processing"/>
    <property type="evidence" value="ECO:0007669"/>
    <property type="project" value="InterPro"/>
</dbReference>
<dbReference type="Gene3D" id="3.30.160.20">
    <property type="match status" value="1"/>
</dbReference>
<comment type="subcellular location">
    <subcellularLocation>
        <location evidence="1">Mitochondrion</location>
    </subcellularLocation>
</comment>
<reference evidence="12" key="1">
    <citation type="journal article" date="2015" name="J. Biotechnol.">
        <title>The structure of the Cyberlindnera jadinii genome and its relation to Candida utilis analyzed by the occurrence of single nucleotide polymorphisms.</title>
        <authorList>
            <person name="Rupp O."/>
            <person name="Brinkrolf K."/>
            <person name="Buerth C."/>
            <person name="Kunigo M."/>
            <person name="Schneider J."/>
            <person name="Jaenicke S."/>
            <person name="Goesmann A."/>
            <person name="Puehler A."/>
            <person name="Jaeger K.-E."/>
            <person name="Ernst J.F."/>
        </authorList>
    </citation>
    <scope>NUCLEOTIDE SEQUENCE [LARGE SCALE GENOMIC DNA]</scope>
    <source>
        <strain evidence="12">ATCC 18201 / CBS 1600 / BCRC 20928 / JCM 3617 / NBRC 0987 / NRRL Y-1542</strain>
    </source>
</reference>
<dbReference type="SUPFAM" id="SSF54768">
    <property type="entry name" value="dsRNA-binding domain-like"/>
    <property type="match status" value="1"/>
</dbReference>
<evidence type="ECO:0000259" key="9">
    <source>
        <dbReference type="PROSITE" id="PS50137"/>
    </source>
</evidence>
<keyword evidence="5" id="KW-0687">Ribonucleoprotein</keyword>
<dbReference type="PROSITE" id="PS50142">
    <property type="entry name" value="RNASE_3_2"/>
    <property type="match status" value="1"/>
</dbReference>
<evidence type="ECO:0000313" key="12">
    <source>
        <dbReference type="Proteomes" id="UP000038830"/>
    </source>
</evidence>
<comment type="similarity">
    <text evidence="6">Belongs to the ribonuclease III family. Mitochondrion-specific ribosomal protein mL44 subfamily.</text>
</comment>
<evidence type="ECO:0000313" key="11">
    <source>
        <dbReference type="EMBL" id="CEP24900.1"/>
    </source>
</evidence>
<sequence>MNSLYRSLCAKPLWAVSKRTLASAANTTSAPAKVAISEEEAKKSAPLVALHHRLGLPTSFSLSTLARCLTCRSAKTPYEDNYALNILGKNFLSYYTTEYLLGQYPRLPIPILNAAVSSYVSSLSLLSVGKDSWGIDIDGTPSLQKILNEEPKEYSLGKLRFVPVDPRSERGVTKLTGAPGELSTHNAYSLAVRSIIGAHYLSTKDESTTKEFIYQHILSRKLDISTMFEFEQPTRELSTLCKRENLEQPVARLLAENGRSSNSPVYVVGVFSGEQKLGESYGSSLKEAKIRASVNALKNWYLYKPVTVSVPSDADYKPGVVDHGIVIV</sequence>
<gene>
    <name evidence="11" type="ORF">BN1211_5842</name>
</gene>
<organism evidence="11 12">
    <name type="scientific">Cyberlindnera jadinii (strain ATCC 18201 / CBS 1600 / BCRC 20928 / JCM 3617 / NBRC 0987 / NRRL Y-1542)</name>
    <name type="common">Torula yeast</name>
    <name type="synonym">Candida utilis</name>
    <dbReference type="NCBI Taxonomy" id="983966"/>
    <lineage>
        <taxon>Eukaryota</taxon>
        <taxon>Fungi</taxon>
        <taxon>Dikarya</taxon>
        <taxon>Ascomycota</taxon>
        <taxon>Saccharomycotina</taxon>
        <taxon>Saccharomycetes</taxon>
        <taxon>Phaffomycetales</taxon>
        <taxon>Phaffomycetaceae</taxon>
        <taxon>Cyberlindnera</taxon>
    </lineage>
</organism>
<proteinExistence type="inferred from homology"/>
<evidence type="ECO:0000259" key="10">
    <source>
        <dbReference type="PROSITE" id="PS50142"/>
    </source>
</evidence>
<evidence type="ECO:0000256" key="2">
    <source>
        <dbReference type="ARBA" id="ARBA00022884"/>
    </source>
</evidence>
<dbReference type="EMBL" id="CDQK01000007">
    <property type="protein sequence ID" value="CEP24900.1"/>
    <property type="molecule type" value="Genomic_DNA"/>
</dbReference>
<evidence type="ECO:0000256" key="6">
    <source>
        <dbReference type="ARBA" id="ARBA00024034"/>
    </source>
</evidence>
<protein>
    <recommendedName>
        <fullName evidence="7">Large ribosomal subunit protein mL44</fullName>
    </recommendedName>
</protein>
<name>A0A0H5C941_CYBJN</name>
<keyword evidence="3" id="KW-0689">Ribosomal protein</keyword>
<dbReference type="AlphaFoldDB" id="A0A0H5C941"/>
<dbReference type="Pfam" id="PF00636">
    <property type="entry name" value="Ribonuclease_3"/>
    <property type="match status" value="1"/>
</dbReference>
<dbReference type="SUPFAM" id="SSF69065">
    <property type="entry name" value="RNase III domain-like"/>
    <property type="match status" value="1"/>
</dbReference>
<dbReference type="Proteomes" id="UP000038830">
    <property type="component" value="Unassembled WGS sequence"/>
</dbReference>
<keyword evidence="4" id="KW-0496">Mitochondrion</keyword>
<evidence type="ECO:0000256" key="1">
    <source>
        <dbReference type="ARBA" id="ARBA00004173"/>
    </source>
</evidence>
<dbReference type="SMART" id="SM00358">
    <property type="entry name" value="DSRM"/>
    <property type="match status" value="1"/>
</dbReference>
<evidence type="ECO:0000256" key="5">
    <source>
        <dbReference type="ARBA" id="ARBA00023274"/>
    </source>
</evidence>
<feature type="domain" description="DRBM" evidence="9">
    <location>
        <begin position="232"/>
        <end position="302"/>
    </location>
</feature>
<dbReference type="Gene3D" id="1.10.1520.10">
    <property type="entry name" value="Ribonuclease III domain"/>
    <property type="match status" value="1"/>
</dbReference>
<dbReference type="InterPro" id="IPR044443">
    <property type="entry name" value="Ribosomal_mL44_DSRM_fung"/>
</dbReference>